<dbReference type="Pfam" id="PF14493">
    <property type="entry name" value="HTH_40"/>
    <property type="match status" value="1"/>
</dbReference>
<dbReference type="Gene3D" id="1.10.10.1390">
    <property type="entry name" value="ATP-dependent DNA helicase RecQ"/>
    <property type="match status" value="1"/>
</dbReference>
<dbReference type="AlphaFoldDB" id="A0A845EXU6"/>
<dbReference type="EMBL" id="WMEY01000002">
    <property type="protein sequence ID" value="MYL63333.1"/>
    <property type="molecule type" value="Genomic_DNA"/>
</dbReference>
<name>A0A845EXU6_9BACL</name>
<evidence type="ECO:0000259" key="1">
    <source>
        <dbReference type="Pfam" id="PF14493"/>
    </source>
</evidence>
<gene>
    <name evidence="2" type="ORF">GLW07_08180</name>
</gene>
<feature type="domain" description="Helicase Helix-turn-helix" evidence="1">
    <location>
        <begin position="282"/>
        <end position="370"/>
    </location>
</feature>
<dbReference type="InterPro" id="IPR008308">
    <property type="entry name" value="YpbB-like"/>
</dbReference>
<comment type="caution">
    <text evidence="2">The sequence shown here is derived from an EMBL/GenBank/DDBJ whole genome shotgun (WGS) entry which is preliminary data.</text>
</comment>
<sequence>MLPGFKISKQMKKFDTIMEKEIGGGFMEYFDGVLLYIFDRFKGERSLSAVYHLLTGKKSSQTIQDGKLFKVGSFFGILKKLKRSKLEQHVFTLLETQLIQPNQHGGYQITPGGKEALRAFLVTKPIPDYLAGWQYHQVSELFWQRLSLFMQSLSYSIHGNMNFYPISKDEAIQNWVKKHFPVKKEKRVLIAEELFQEIRSHLQKLPDSHASFFIMRLSGEGRTGLTVHQLADVHKISYEEAMIRFQGVIHGLLFQVQHNAAQYPILASMIEGASGQLPLTLSTKQTYKLLEDGMTIEEIAHTRRLKRSTIEDHLVEIAINVPKFSISPFVDPKAQLEIRLASKEINSQRLKLIKDYMNDQYSYFEIRLTLCKEGI</sequence>
<dbReference type="Proteomes" id="UP000447833">
    <property type="component" value="Unassembled WGS sequence"/>
</dbReference>
<protein>
    <submittedName>
        <fullName evidence="2">Rrf2 family transcriptional regulator</fullName>
    </submittedName>
</protein>
<proteinExistence type="predicted"/>
<accession>A0A845EXU6</accession>
<dbReference type="InterPro" id="IPR029491">
    <property type="entry name" value="Helicase_HTH"/>
</dbReference>
<dbReference type="PIRSF" id="PIRSF021350">
    <property type="entry name" value="UCP021350"/>
    <property type="match status" value="1"/>
</dbReference>
<organism evidence="2 3">
    <name type="scientific">Guptibacillus hwajinpoensis</name>
    <dbReference type="NCBI Taxonomy" id="208199"/>
    <lineage>
        <taxon>Bacteria</taxon>
        <taxon>Bacillati</taxon>
        <taxon>Bacillota</taxon>
        <taxon>Bacilli</taxon>
        <taxon>Bacillales</taxon>
        <taxon>Guptibacillaceae</taxon>
        <taxon>Guptibacillus</taxon>
    </lineage>
</organism>
<reference evidence="2 3" key="1">
    <citation type="submission" date="2019-11" db="EMBL/GenBank/DDBJ databases">
        <title>Genome sequences of 17 halophilic strains isolated from different environments.</title>
        <authorList>
            <person name="Furrow R.E."/>
        </authorList>
    </citation>
    <scope>NUCLEOTIDE SEQUENCE [LARGE SCALE GENOMIC DNA]</scope>
    <source>
        <strain evidence="2 3">22506_14_FS</strain>
    </source>
</reference>
<evidence type="ECO:0000313" key="2">
    <source>
        <dbReference type="EMBL" id="MYL63333.1"/>
    </source>
</evidence>
<evidence type="ECO:0000313" key="3">
    <source>
        <dbReference type="Proteomes" id="UP000447833"/>
    </source>
</evidence>